<dbReference type="InterPro" id="IPR020806">
    <property type="entry name" value="PKS_PP-bd"/>
</dbReference>
<dbReference type="InterPro" id="IPR020802">
    <property type="entry name" value="TesA-like"/>
</dbReference>
<dbReference type="InterPro" id="IPR025110">
    <property type="entry name" value="AMP-bd_C"/>
</dbReference>
<feature type="domain" description="Carrier" evidence="7">
    <location>
        <begin position="2507"/>
        <end position="2582"/>
    </location>
</feature>
<dbReference type="CDD" id="cd19543">
    <property type="entry name" value="DCL_NRPS"/>
    <property type="match status" value="1"/>
</dbReference>
<dbReference type="GO" id="GO:0017000">
    <property type="term" value="P:antibiotic biosynthetic process"/>
    <property type="evidence" value="ECO:0007669"/>
    <property type="project" value="UniProtKB-KW"/>
</dbReference>
<dbReference type="GO" id="GO:0031177">
    <property type="term" value="F:phosphopantetheine binding"/>
    <property type="evidence" value="ECO:0007669"/>
    <property type="project" value="InterPro"/>
</dbReference>
<dbReference type="FunFam" id="3.40.50.12780:FF:000012">
    <property type="entry name" value="Non-ribosomal peptide synthetase"/>
    <property type="match status" value="1"/>
</dbReference>
<feature type="domain" description="Carrier" evidence="7">
    <location>
        <begin position="3559"/>
        <end position="3633"/>
    </location>
</feature>
<dbReference type="NCBIfam" id="TIGR01733">
    <property type="entry name" value="AA-adenyl-dom"/>
    <property type="match status" value="3"/>
</dbReference>
<proteinExistence type="inferred from homology"/>
<dbReference type="SUPFAM" id="SSF47336">
    <property type="entry name" value="ACP-like"/>
    <property type="match status" value="3"/>
</dbReference>
<dbReference type="CDD" id="cd19534">
    <property type="entry name" value="E_NRPS"/>
    <property type="match status" value="1"/>
</dbReference>
<dbReference type="GO" id="GO:0005829">
    <property type="term" value="C:cytosol"/>
    <property type="evidence" value="ECO:0007669"/>
    <property type="project" value="TreeGrafter"/>
</dbReference>
<dbReference type="GO" id="GO:0008610">
    <property type="term" value="P:lipid biosynthetic process"/>
    <property type="evidence" value="ECO:0007669"/>
    <property type="project" value="UniProtKB-ARBA"/>
</dbReference>
<evidence type="ECO:0000256" key="3">
    <source>
        <dbReference type="ARBA" id="ARBA00022450"/>
    </source>
</evidence>
<dbReference type="SMART" id="SM00823">
    <property type="entry name" value="PKS_PP"/>
    <property type="match status" value="3"/>
</dbReference>
<dbReference type="Gene3D" id="3.30.559.30">
    <property type="entry name" value="Nonribosomal peptide synthetase, condensation domain"/>
    <property type="match status" value="4"/>
</dbReference>
<dbReference type="RefSeq" id="WP_354596888.1">
    <property type="nucleotide sequence ID" value="NZ_CP136798.1"/>
</dbReference>
<dbReference type="PANTHER" id="PTHR45527:SF1">
    <property type="entry name" value="FATTY ACID SYNTHASE"/>
    <property type="match status" value="1"/>
</dbReference>
<dbReference type="Pfam" id="PF00550">
    <property type="entry name" value="PP-binding"/>
    <property type="match status" value="3"/>
</dbReference>
<keyword evidence="4" id="KW-0597">Phosphoprotein</keyword>
<gene>
    <name evidence="8" type="ORF">R1Y80_10365</name>
</gene>
<dbReference type="InterPro" id="IPR009081">
    <property type="entry name" value="PP-bd_ACP"/>
</dbReference>
<dbReference type="InterPro" id="IPR045851">
    <property type="entry name" value="AMP-bd_C_sf"/>
</dbReference>
<evidence type="ECO:0000256" key="5">
    <source>
        <dbReference type="ARBA" id="ARBA00022737"/>
    </source>
</evidence>
<dbReference type="PROSITE" id="PS00455">
    <property type="entry name" value="AMP_BINDING"/>
    <property type="match status" value="2"/>
</dbReference>
<keyword evidence="5" id="KW-0677">Repeat</keyword>
<dbReference type="SUPFAM" id="SSF52777">
    <property type="entry name" value="CoA-dependent acyltransferases"/>
    <property type="match status" value="8"/>
</dbReference>
<keyword evidence="3" id="KW-0596">Phosphopantetheine</keyword>
<dbReference type="InterPro" id="IPR023213">
    <property type="entry name" value="CAT-like_dom_sf"/>
</dbReference>
<comment type="cofactor">
    <cofactor evidence="1">
        <name>pantetheine 4'-phosphate</name>
        <dbReference type="ChEBI" id="CHEBI:47942"/>
    </cofactor>
</comment>
<dbReference type="InterPro" id="IPR006162">
    <property type="entry name" value="Ppantetheine_attach_site"/>
</dbReference>
<dbReference type="SUPFAM" id="SSF56801">
    <property type="entry name" value="Acetyl-CoA synthetase-like"/>
    <property type="match status" value="3"/>
</dbReference>
<dbReference type="FunFam" id="3.40.50.980:FF:000001">
    <property type="entry name" value="Non-ribosomal peptide synthetase"/>
    <property type="match status" value="1"/>
</dbReference>
<dbReference type="Gene3D" id="1.10.1200.10">
    <property type="entry name" value="ACP-like"/>
    <property type="match status" value="2"/>
</dbReference>
<dbReference type="GO" id="GO:0044550">
    <property type="term" value="P:secondary metabolite biosynthetic process"/>
    <property type="evidence" value="ECO:0007669"/>
    <property type="project" value="UniProtKB-ARBA"/>
</dbReference>
<evidence type="ECO:0000313" key="8">
    <source>
        <dbReference type="EMBL" id="XCN14039.1"/>
    </source>
</evidence>
<keyword evidence="6" id="KW-0045">Antibiotic biosynthesis</keyword>
<sequence>MTRVPTAGLPLTAGQKDIWFDEKLTGGGATYNTAIYWDIKGPLDQGLFASALARLAEESECLRVRFSEVDGEPRQSVEELASLPLTVTDVSGADDPAALVHEAIGADLRVPFAVAGDQPLFRMSVFTLAEDRTVFCLLNHHLVSDGFSYVIYWQRLAAIYEAMSAGASLEENRFAPLSTLIEAEAAYVGSPRHERDKTYWQEHFADSPELVTLARRDAEPAQTFLREETVLADEVAERLRAVAWDARVTWQTVLVAALGAYTRRMTGADDIMLSLPVTARVGGTMQNIPGMVVNYLPLRLRIRPETTRGELLSAAYKEISGALKHQRHRVSRIRRGMGLSSDDRRPFGPFLNMMPQIEKLTIGPCEAVLHSPSTGLVDDLEFTIADKGANGVAIDLSANESRYDRAEAREHLQRFIGYLDLFVTADADDRLGALELLMAEEAERISRTLTGPERPEPYLGAVERVRARAQERPDAVAVTDDAGSLTYAQLTGRASALSRRLAGTTGLVAVLVEPGREFVTTELGVLGSGRAFLPLDSRSPLARLTALLADSGATTLVTDAAGHELAGRLTAGAGRDLTLVVLDDAEDPQDALAPVVGGPQDLAYVIFTSGSTGRPKGAMVQRGGMINHLLAKVEELALTRADSLVHNAPVTFDITVWQTLTTLLVGGRIRVVSRETAADPDALFGTIGAEGLTVLEVVPSLLRATLDAWDTTGSAPELSAMRWMISNGEALAPELCERWFRRYPAIPLVNMYGPTECSDDVTHAYVRHGDVLDGVFVPIGRPLRNTLLYVLGDELRPVPQGVPGELFIGGAGVGRGYLADPCRTATTFVPDPFAGGGARMYRTGDRVVLRADGQLDFIERRDHQVKIRGHRIELGEIETALRGLPGVGDAVVTASADQAGHKRLIGYFVADQGPLDLDEIRTGLAGVLPGYMVPAVLTPLDRMPLTAHGKVDRKALPVPDFPAPAALPAAPRSRAEEIVSQVLAEVLGLSAVGPDDSFFALGGDSISSIQVVSRARRAGLVITSRDVFLHRTAAAIAAASRPAEDTETEAAQDGVGEVELTPVADQLREELAHLPEATREFSQYMTVRVPADADPERLTTALQAVIDTHDTLRMRLVAPAPGLWSLETLPPGAVRAADMVSRVDVSGSDGDELPGQLAAARSRLRPEDGLMVQAVLLDEGAARPGRLLIVIHHLAVDGVSWRILLPDLEAAWNSVAAGRPARLDPVATSFRGWARALTEQARTARLVGELPDWNDRRADEDPLLAERSLDPAVDTRAGAREVRMTLSSERTAALLGTVPAAFHAEVNEVLLTGLALAVTEWRRARGVQAPRTLIELEGHGREQIAGELDLSRTVGWFTSVFPVSLDLGDLDRSLLKDGGPACGTALKRIKEQLRAVPGHGIGYGLLRHLNPQSARVLARHAVPQIGFNYLGRFTTGTGAAWEMEADASGQSAHPETPLRYPIEIVAMTEDRPEGPVLSATWVYAGGLLEQDDVQEIAEGWFRALGDLADHAGCPGAGGRTPSDFPLVTVDQKEIETYEREAAYTSGLTDILPLTPLQRGLLFQAEFDRHGMDAYTLQVLMDIAGPLDKAALRAAVATLLVRNNALRAGFRDRDAGDPVQLIPDEVELPWHEVDLTGLAEDLREAEAARLTDEEWLRRFDVAQPPLTRFTVYELGSERYRVVWTAHHILVDGWSLSAVLAQELVTLWSNGADASVLPPVASVRGYLEWSDAQDKEAAREAWQRELAGVDEPTRLGPADRPRVETLPETWSTELPEKLTDALTSWAHARGLTMNTVAQGAWAVALGRLTGRGDVTFGAVDSGRPADLPGVEQIVGSFMHTLPVRVTLAPETTLEQLLVDLQSRRLALEPHLHLGLAEVQQSVGIGELFDTVVSFHNYPTGVLDRIGDHIPGLSMLDWKARVIAEYPLALGVFPGDRLRLEAQYRPDVFDAAQVEAVVTRFVHVLETLAAAPGTRLARVDALGAGERRQLLGEWAGSPGADARRPATEIFEGHAARTPERTAVVYGEGQEELSYGDLNARANRLARLLADRGVGPEHVVAVALPRSATMVVAALAVLKAGAAYLPIDTGYPADRIAYMLDNARPEILLTAQEVRDRLPAGETDVIAVDAADTVTALERQPAHDVDDAERRTPLSVRHPAYVIYTSGSTGRPKGVVVEHSGMLGMVASLVERFGLDSDTRVLQFASFSFDASVWEIMLALLTGGTLVIADEECRTPGRPLVDLINKARINLAGLPPVVVDGLPEDSALPADLRLAVAGEAVPAEIVERWASQVRLYNGYGPTEAVVSSTVSGPLATPGRPPIGRPTSAHRVYVLERDLAPTGVGAVGELYVAGGLARGYLGRPELTAQRFVADPYGAPGTRMYRTGDLVRWLENGELDYVGRADDQVQLRGFRIELGEVSSALLADDRVAQATVTVREDADGDRRLVAYVVLTDKDAVADGLREQLATTLPDYMVPSVVVVLPEMPLTPQGKLDRKALPAPELRATSHGRGPRNPAEEILLGLFADVLNLDRVTIDDDFFDIGGHSLLATRLVSRARAALGVELPIRALFEARTVAALAEQLITADVARPALAPAPAEAVPTLSFAQQRLWFLNRREGRSTGTYNSPMTFRLSGRLNPDALQAALRDVVERHDVLRTVIAESDGRPVLRVLDAATGSPVLKVRSLPEDGLAAALANEYDLGFDLTVETPLRVRLFTLAKDTHVLLLVLHHIAFDGWSMAPLLGDLSTAYRARCDGRSPEWAPLPVTYRDYAAWEHELLGSPKDPDSLGSRQLDHWKQSLAGMPEELTLPTDFPRPAVGGDSGGEIMFELDAELYGSLVAIARGAGASEFMMLQAAFAALLTRLGGGTDIPLGTSVAGRTDDALTGMVGFFVNSLVLRTDTTGDPAFSELLDRVRESDLAAYSHQDVPFDQIVEALNPVRSLARHPLFQVMLTLQNNEDAPFVLPGLTVRPEFVESGRIKVDLALQLLKWPEDGSMRGLLGYRDDLFTRAGAERIVESFLRLLRAVAADPEARLSRIDVFGTDERAQVLSTWNDTAKEVPATTLPELFAAQAARTPEAIAVRDKDGSLTYAELDARSNRLARSLIEAGAGPEKVVAIAVPRSPEAVVAILGVLKSGAAYLPVEADEPVERLKRMFAEAAPVRVATTAALARRTLATGTPPIVLDGPAITSASDEPLTEAERPGPLLPGHAAYVIYTSGAGGRPRGTVVEHRSVVNYLTWAGDSYRAPAAEALLATPLSFDISVTGLFLPLTTGGTVLLGDLAEGDAVAGEGAAFFKGTPSHLELFDVLPDGCSPTGELVLADEPVTGERLDEWRKAHPQVRVRTEFGPTEVTVGAIAAAFEPGEETPAGLLPLGRPIGNVRAYVLDPWLGPVGPGVAGELYLAGDGLARGYIGSPGATAERFVAAPHGPAGSRMFRTGDVVKWDADGNLRHIGRSDGQVRVNGFRIAPGEVEAVLAREPSVDRAVVVAREDRPGDVRLVAYVVPAEGAAADPAALDKAARSALATYMVPAVYVPLDALPLTPDGRVDRAALPAPEETRAVAGTPPRDATEAALHDVVAEVLGLSRFGVEQNLFDVGMDSMKSLRLVSGARAAGLEITIADVFVHQSVAALAGSCRPEPVGTEAADTAPRSGAEVMAGALASAAELDLTDPFSAMLSINPAGSRPPVFCVHGGVGFSLPYLPLAQHLDPEQPIYGIQAPCVVDFAPLPGSIEEIATDYVRMIKKVRPQGPYHLLGWSFGGTIVYEMALQLRRAGEEVGVLSVLDAYPRTGVPDDREEQSLFAWLLEGIGHHRSEFGDRDLTIGDIFETLRKDRSPLAEMGERRMERMVDLMAHHQTLKSLYAPGRYDGKMQLFVSESPLSDGERTDKVGLWGPVFDGPMDVHHIACTHDEMMSRAPLSEIGPAIAAELDRWHAEHEGGRS</sequence>
<dbReference type="InterPro" id="IPR000873">
    <property type="entry name" value="AMP-dep_synth/lig_dom"/>
</dbReference>
<dbReference type="FunFam" id="3.30.300.30:FF:000010">
    <property type="entry name" value="Enterobactin synthetase component F"/>
    <property type="match status" value="2"/>
</dbReference>
<dbReference type="InterPro" id="IPR020845">
    <property type="entry name" value="AMP-binding_CS"/>
</dbReference>
<evidence type="ECO:0000259" key="7">
    <source>
        <dbReference type="PROSITE" id="PS50075"/>
    </source>
</evidence>
<dbReference type="EMBL" id="CP136798">
    <property type="protein sequence ID" value="XCN14039.1"/>
    <property type="molecule type" value="Genomic_DNA"/>
</dbReference>
<dbReference type="Gene3D" id="2.30.38.10">
    <property type="entry name" value="Luciferase, Domain 3"/>
    <property type="match status" value="3"/>
</dbReference>
<evidence type="ECO:0000256" key="1">
    <source>
        <dbReference type="ARBA" id="ARBA00001957"/>
    </source>
</evidence>
<dbReference type="SMART" id="SM00824">
    <property type="entry name" value="PKS_TE"/>
    <property type="match status" value="1"/>
</dbReference>
<dbReference type="Gene3D" id="3.30.559.10">
    <property type="entry name" value="Chloramphenicol acetyltransferase-like domain"/>
    <property type="match status" value="4"/>
</dbReference>
<dbReference type="FunFam" id="2.30.38.10:FF:000001">
    <property type="entry name" value="Non-ribosomal peptide synthetase PvdI"/>
    <property type="match status" value="1"/>
</dbReference>
<dbReference type="InterPro" id="IPR036736">
    <property type="entry name" value="ACP-like_sf"/>
</dbReference>
<dbReference type="FunFam" id="1.10.1200.10:FF:000005">
    <property type="entry name" value="Nonribosomal peptide synthetase 1"/>
    <property type="match status" value="1"/>
</dbReference>
<name>A0AAU8KCB6_9ACTN</name>
<dbReference type="InterPro" id="IPR029058">
    <property type="entry name" value="AB_hydrolase_fold"/>
</dbReference>
<protein>
    <submittedName>
        <fullName evidence="8">Amino acid adenylation domain-containing protein</fullName>
    </submittedName>
</protein>
<dbReference type="InterPro" id="IPR001242">
    <property type="entry name" value="Condensation_dom"/>
</dbReference>
<evidence type="ECO:0000256" key="2">
    <source>
        <dbReference type="ARBA" id="ARBA00006432"/>
    </source>
</evidence>
<dbReference type="GO" id="GO:0003824">
    <property type="term" value="F:catalytic activity"/>
    <property type="evidence" value="ECO:0007669"/>
    <property type="project" value="InterPro"/>
</dbReference>
<comment type="similarity">
    <text evidence="2">Belongs to the ATP-dependent AMP-binding enzyme family.</text>
</comment>
<evidence type="ECO:0000256" key="4">
    <source>
        <dbReference type="ARBA" id="ARBA00022553"/>
    </source>
</evidence>
<dbReference type="Gene3D" id="3.40.50.1820">
    <property type="entry name" value="alpha/beta hydrolase"/>
    <property type="match status" value="1"/>
</dbReference>
<dbReference type="CDD" id="cd05930">
    <property type="entry name" value="A_NRPS"/>
    <property type="match status" value="2"/>
</dbReference>
<dbReference type="Pfam" id="PF00668">
    <property type="entry name" value="Condensation"/>
    <property type="match status" value="4"/>
</dbReference>
<dbReference type="Gene3D" id="3.30.300.30">
    <property type="match status" value="3"/>
</dbReference>
<dbReference type="InterPro" id="IPR010071">
    <property type="entry name" value="AA_adenyl_dom"/>
</dbReference>
<dbReference type="SUPFAM" id="SSF53474">
    <property type="entry name" value="alpha/beta-Hydrolases"/>
    <property type="match status" value="1"/>
</dbReference>
<evidence type="ECO:0000256" key="6">
    <source>
        <dbReference type="ARBA" id="ARBA00023194"/>
    </source>
</evidence>
<dbReference type="Pfam" id="PF00975">
    <property type="entry name" value="Thioesterase"/>
    <property type="match status" value="1"/>
</dbReference>
<dbReference type="InterPro" id="IPR010060">
    <property type="entry name" value="NRPS_synth"/>
</dbReference>
<organism evidence="8">
    <name type="scientific">Streptomyces sp. JL1001</name>
    <dbReference type="NCBI Taxonomy" id="3078227"/>
    <lineage>
        <taxon>Bacteria</taxon>
        <taxon>Bacillati</taxon>
        <taxon>Actinomycetota</taxon>
        <taxon>Actinomycetes</taxon>
        <taxon>Kitasatosporales</taxon>
        <taxon>Streptomycetaceae</taxon>
        <taxon>Streptomyces</taxon>
    </lineage>
</organism>
<feature type="domain" description="Carrier" evidence="7">
    <location>
        <begin position="970"/>
        <end position="1044"/>
    </location>
</feature>
<dbReference type="PROSITE" id="PS50075">
    <property type="entry name" value="CARRIER"/>
    <property type="match status" value="3"/>
</dbReference>
<reference evidence="8" key="1">
    <citation type="submission" date="2023-10" db="EMBL/GenBank/DDBJ databases">
        <title>Complete genome sequence of Streptomyces sp. JL1001.</title>
        <authorList>
            <person name="Jiang L."/>
        </authorList>
    </citation>
    <scope>NUCLEOTIDE SEQUENCE</scope>
    <source>
        <strain evidence="8">JL1001</strain>
    </source>
</reference>
<dbReference type="GO" id="GO:0043041">
    <property type="term" value="P:amino acid activation for nonribosomal peptide biosynthetic process"/>
    <property type="evidence" value="ECO:0007669"/>
    <property type="project" value="TreeGrafter"/>
</dbReference>
<dbReference type="Pfam" id="PF13193">
    <property type="entry name" value="AMP-binding_C"/>
    <property type="match status" value="3"/>
</dbReference>
<dbReference type="CDD" id="cd19540">
    <property type="entry name" value="LCL_NRPS-like"/>
    <property type="match status" value="1"/>
</dbReference>
<accession>A0AAU8KCB6</accession>
<dbReference type="NCBIfam" id="TIGR01720">
    <property type="entry name" value="NRPS-para261"/>
    <property type="match status" value="1"/>
</dbReference>
<dbReference type="Gene3D" id="3.40.50.980">
    <property type="match status" value="6"/>
</dbReference>
<dbReference type="PROSITE" id="PS00012">
    <property type="entry name" value="PHOSPHOPANTETHEINE"/>
    <property type="match status" value="3"/>
</dbReference>
<dbReference type="Pfam" id="PF00501">
    <property type="entry name" value="AMP-binding"/>
    <property type="match status" value="3"/>
</dbReference>
<dbReference type="NCBIfam" id="NF003417">
    <property type="entry name" value="PRK04813.1"/>
    <property type="match status" value="3"/>
</dbReference>
<dbReference type="PANTHER" id="PTHR45527">
    <property type="entry name" value="NONRIBOSOMAL PEPTIDE SYNTHETASE"/>
    <property type="match status" value="1"/>
</dbReference>
<dbReference type="InterPro" id="IPR001031">
    <property type="entry name" value="Thioesterase"/>
</dbReference>